<evidence type="ECO:0000313" key="3">
    <source>
        <dbReference type="EMBL" id="CAC5395795.1"/>
    </source>
</evidence>
<keyword evidence="1" id="KW-0547">Nucleotide-binding</keyword>
<name>A0A6J8CIA6_MYTCO</name>
<organism evidence="3 4">
    <name type="scientific">Mytilus coruscus</name>
    <name type="common">Sea mussel</name>
    <dbReference type="NCBI Taxonomy" id="42192"/>
    <lineage>
        <taxon>Eukaryota</taxon>
        <taxon>Metazoa</taxon>
        <taxon>Spiralia</taxon>
        <taxon>Lophotrochozoa</taxon>
        <taxon>Mollusca</taxon>
        <taxon>Bivalvia</taxon>
        <taxon>Autobranchia</taxon>
        <taxon>Pteriomorphia</taxon>
        <taxon>Mytilida</taxon>
        <taxon>Mytiloidea</taxon>
        <taxon>Mytilidae</taxon>
        <taxon>Mytilinae</taxon>
        <taxon>Mytilus</taxon>
    </lineage>
</organism>
<keyword evidence="1" id="KW-0227">DNA damage</keyword>
<dbReference type="OrthoDB" id="6145593at2759"/>
<dbReference type="Gene3D" id="3.40.50.300">
    <property type="entry name" value="P-loop containing nucleotide triphosphate hydrolases"/>
    <property type="match status" value="1"/>
</dbReference>
<dbReference type="InterPro" id="IPR010285">
    <property type="entry name" value="DNA_helicase_pif1-like_DEAD"/>
</dbReference>
<dbReference type="GO" id="GO:0016787">
    <property type="term" value="F:hydrolase activity"/>
    <property type="evidence" value="ECO:0007669"/>
    <property type="project" value="UniProtKB-KW"/>
</dbReference>
<dbReference type="GO" id="GO:0005524">
    <property type="term" value="F:ATP binding"/>
    <property type="evidence" value="ECO:0007669"/>
    <property type="project" value="UniProtKB-KW"/>
</dbReference>
<dbReference type="PANTHER" id="PTHR10492:SF57">
    <property type="entry name" value="ATP-DEPENDENT DNA HELICASE"/>
    <property type="match status" value="1"/>
</dbReference>
<feature type="domain" description="DNA helicase Pif1-like DEAD-box helicase" evidence="2">
    <location>
        <begin position="79"/>
        <end position="148"/>
    </location>
</feature>
<keyword evidence="1" id="KW-0067">ATP-binding</keyword>
<evidence type="ECO:0000259" key="2">
    <source>
        <dbReference type="Pfam" id="PF05970"/>
    </source>
</evidence>
<proteinExistence type="inferred from homology"/>
<accession>A0A6J8CIA6</accession>
<dbReference type="Pfam" id="PF05970">
    <property type="entry name" value="PIF1"/>
    <property type="match status" value="1"/>
</dbReference>
<keyword evidence="1" id="KW-0233">DNA recombination</keyword>
<dbReference type="Proteomes" id="UP000507470">
    <property type="component" value="Unassembled WGS sequence"/>
</dbReference>
<dbReference type="EC" id="5.6.2.3" evidence="1"/>
<dbReference type="PANTHER" id="PTHR10492">
    <property type="match status" value="1"/>
</dbReference>
<gene>
    <name evidence="3" type="ORF">MCOR_30425</name>
</gene>
<dbReference type="EMBL" id="CACVKT020005567">
    <property type="protein sequence ID" value="CAC5395795.1"/>
    <property type="molecule type" value="Genomic_DNA"/>
</dbReference>
<keyword evidence="1" id="KW-0234">DNA repair</keyword>
<keyword evidence="1" id="KW-0347">Helicase</keyword>
<dbReference type="GO" id="GO:0000723">
    <property type="term" value="P:telomere maintenance"/>
    <property type="evidence" value="ECO:0007669"/>
    <property type="project" value="InterPro"/>
</dbReference>
<dbReference type="GO" id="GO:0006281">
    <property type="term" value="P:DNA repair"/>
    <property type="evidence" value="ECO:0007669"/>
    <property type="project" value="UniProtKB-KW"/>
</dbReference>
<keyword evidence="1" id="KW-0378">Hydrolase</keyword>
<sequence length="160" mass="17963">MSVDIKYKMTNICKDTKEDSVTNRLLTVLESQLRIHGKSLYDFPGMPHPPEENPLDMTYEPNFCPAEQTQLADKNVLMLITDQRKVFQAILDAIQTETKQKIFFVYGPGGSGKTFLYNTLLARVRSEHRVALAMAPSGIAAELLSGGGQLIPHLKYISQY</sequence>
<comment type="cofactor">
    <cofactor evidence="1">
        <name>Mg(2+)</name>
        <dbReference type="ChEBI" id="CHEBI:18420"/>
    </cofactor>
</comment>
<evidence type="ECO:0000313" key="4">
    <source>
        <dbReference type="Proteomes" id="UP000507470"/>
    </source>
</evidence>
<dbReference type="InterPro" id="IPR027417">
    <property type="entry name" value="P-loop_NTPase"/>
</dbReference>
<keyword evidence="4" id="KW-1185">Reference proteome</keyword>
<comment type="catalytic activity">
    <reaction evidence="1">
        <text>ATP + H2O = ADP + phosphate + H(+)</text>
        <dbReference type="Rhea" id="RHEA:13065"/>
        <dbReference type="ChEBI" id="CHEBI:15377"/>
        <dbReference type="ChEBI" id="CHEBI:15378"/>
        <dbReference type="ChEBI" id="CHEBI:30616"/>
        <dbReference type="ChEBI" id="CHEBI:43474"/>
        <dbReference type="ChEBI" id="CHEBI:456216"/>
        <dbReference type="EC" id="5.6.2.3"/>
    </reaction>
</comment>
<evidence type="ECO:0000256" key="1">
    <source>
        <dbReference type="RuleBase" id="RU363044"/>
    </source>
</evidence>
<reference evidence="3 4" key="1">
    <citation type="submission" date="2020-06" db="EMBL/GenBank/DDBJ databases">
        <authorList>
            <person name="Li R."/>
            <person name="Bekaert M."/>
        </authorList>
    </citation>
    <scope>NUCLEOTIDE SEQUENCE [LARGE SCALE GENOMIC DNA]</scope>
    <source>
        <strain evidence="4">wild</strain>
    </source>
</reference>
<dbReference type="GO" id="GO:0006310">
    <property type="term" value="P:DNA recombination"/>
    <property type="evidence" value="ECO:0007669"/>
    <property type="project" value="UniProtKB-KW"/>
</dbReference>
<dbReference type="AlphaFoldDB" id="A0A6J8CIA6"/>
<comment type="similarity">
    <text evidence="1">Belongs to the helicase family.</text>
</comment>
<protein>
    <recommendedName>
        <fullName evidence="1">ATP-dependent DNA helicase</fullName>
        <ecNumber evidence="1">5.6.2.3</ecNumber>
    </recommendedName>
</protein>
<dbReference type="SUPFAM" id="SSF52540">
    <property type="entry name" value="P-loop containing nucleoside triphosphate hydrolases"/>
    <property type="match status" value="1"/>
</dbReference>
<dbReference type="GO" id="GO:0043139">
    <property type="term" value="F:5'-3' DNA helicase activity"/>
    <property type="evidence" value="ECO:0007669"/>
    <property type="project" value="UniProtKB-EC"/>
</dbReference>